<evidence type="ECO:0000313" key="1">
    <source>
        <dbReference type="EMBL" id="VDO79389.1"/>
    </source>
</evidence>
<organism evidence="3">
    <name type="scientific">Onchocerca flexuosa</name>
    <dbReference type="NCBI Taxonomy" id="387005"/>
    <lineage>
        <taxon>Eukaryota</taxon>
        <taxon>Metazoa</taxon>
        <taxon>Ecdysozoa</taxon>
        <taxon>Nematoda</taxon>
        <taxon>Chromadorea</taxon>
        <taxon>Rhabditida</taxon>
        <taxon>Spirurina</taxon>
        <taxon>Spiruromorpha</taxon>
        <taxon>Filarioidea</taxon>
        <taxon>Onchocercidae</taxon>
        <taxon>Onchocerca</taxon>
    </lineage>
</organism>
<sequence>MNRFGDDRKTFDIWRVCVRKRPPIGSVAG</sequence>
<dbReference type="AlphaFoldDB" id="A0A183HWD8"/>
<proteinExistence type="predicted"/>
<accession>A0A183HWD8</accession>
<dbReference type="WBParaSite" id="OFLC_0001180001-mRNA-1">
    <property type="protein sequence ID" value="OFLC_0001180001-mRNA-1"/>
    <property type="gene ID" value="OFLC_0001180001"/>
</dbReference>
<evidence type="ECO:0000313" key="3">
    <source>
        <dbReference type="WBParaSite" id="OFLC_0001180001-mRNA-1"/>
    </source>
</evidence>
<reference evidence="3" key="1">
    <citation type="submission" date="2016-06" db="UniProtKB">
        <authorList>
            <consortium name="WormBaseParasite"/>
        </authorList>
    </citation>
    <scope>IDENTIFICATION</scope>
</reference>
<dbReference type="Proteomes" id="UP000267606">
    <property type="component" value="Unassembled WGS sequence"/>
</dbReference>
<protein>
    <submittedName>
        <fullName evidence="1 3">Uncharacterized protein</fullName>
    </submittedName>
</protein>
<keyword evidence="2" id="KW-1185">Reference proteome</keyword>
<reference evidence="1 2" key="2">
    <citation type="submission" date="2018-11" db="EMBL/GenBank/DDBJ databases">
        <authorList>
            <consortium name="Pathogen Informatics"/>
        </authorList>
    </citation>
    <scope>NUCLEOTIDE SEQUENCE [LARGE SCALE GENOMIC DNA]</scope>
</reference>
<dbReference type="EMBL" id="UZAJ01017548">
    <property type="protein sequence ID" value="VDO79389.1"/>
    <property type="molecule type" value="Genomic_DNA"/>
</dbReference>
<name>A0A183HWD8_9BILA</name>
<gene>
    <name evidence="1" type="ORF">OFLC_LOCUS11805</name>
</gene>
<evidence type="ECO:0000313" key="2">
    <source>
        <dbReference type="Proteomes" id="UP000267606"/>
    </source>
</evidence>